<sequence length="173" mass="19774">MKKIISLFTIILIFNCNSDESNSIVETELSLLTGINLIDNSGNPNGKFGNPNILINNKITVYPIPAKNVLFINSNENLSKIWIIPAIAEKIFQQTDFNTILNTHTYDENQIKSNAELESLDINKNSFSLKLNTLKSGYYRIFMKIDNSLYWENIYIPNGDEGFGLENLKNFWN</sequence>
<dbReference type="AlphaFoldDB" id="A0A7L8AHE6"/>
<accession>A0A7L8AHE6</accession>
<dbReference type="KEGG" id="phal:H9I45_02955"/>
<protein>
    <submittedName>
        <fullName evidence="1">Uncharacterized protein</fullName>
    </submittedName>
</protein>
<proteinExistence type="predicted"/>
<keyword evidence="2" id="KW-1185">Reference proteome</keyword>
<reference evidence="1 2" key="1">
    <citation type="journal article" date="2016" name="Int. J. Syst. Evol. Microbiol.">
        <title>Polaribacter haliotis sp. nov., isolated from the gut of abalone Haliotis discus hannai.</title>
        <authorList>
            <person name="Kim Y.O."/>
            <person name="Park I.S."/>
            <person name="Park S."/>
            <person name="Nam B.H."/>
            <person name="Park J.M."/>
            <person name="Kim D.G."/>
            <person name="Yoon J.H."/>
        </authorList>
    </citation>
    <scope>NUCLEOTIDE SEQUENCE [LARGE SCALE GENOMIC DNA]</scope>
    <source>
        <strain evidence="1 2">KCTC 52418</strain>
    </source>
</reference>
<name>A0A7L8AHE6_9FLAO</name>
<organism evidence="1 2">
    <name type="scientific">Polaribacter haliotis</name>
    <dbReference type="NCBI Taxonomy" id="1888915"/>
    <lineage>
        <taxon>Bacteria</taxon>
        <taxon>Pseudomonadati</taxon>
        <taxon>Bacteroidota</taxon>
        <taxon>Flavobacteriia</taxon>
        <taxon>Flavobacteriales</taxon>
        <taxon>Flavobacteriaceae</taxon>
    </lineage>
</organism>
<dbReference type="RefSeq" id="WP_140422738.1">
    <property type="nucleotide sequence ID" value="NZ_CP061813.1"/>
</dbReference>
<gene>
    <name evidence="1" type="ORF">H9I45_02955</name>
</gene>
<dbReference type="OrthoDB" id="1441720at2"/>
<evidence type="ECO:0000313" key="2">
    <source>
        <dbReference type="Proteomes" id="UP000516764"/>
    </source>
</evidence>
<evidence type="ECO:0000313" key="1">
    <source>
        <dbReference type="EMBL" id="QOD61426.1"/>
    </source>
</evidence>
<dbReference type="Proteomes" id="UP000516764">
    <property type="component" value="Chromosome"/>
</dbReference>
<dbReference type="EMBL" id="CP061813">
    <property type="protein sequence ID" value="QOD61426.1"/>
    <property type="molecule type" value="Genomic_DNA"/>
</dbReference>